<feature type="compositionally biased region" description="Acidic residues" evidence="1">
    <location>
        <begin position="178"/>
        <end position="192"/>
    </location>
</feature>
<protein>
    <recommendedName>
        <fullName evidence="2">CID domain-containing protein</fullName>
    </recommendedName>
</protein>
<dbReference type="Gene3D" id="1.25.40.90">
    <property type="match status" value="1"/>
</dbReference>
<dbReference type="SMART" id="SM00582">
    <property type="entry name" value="RPR"/>
    <property type="match status" value="1"/>
</dbReference>
<evidence type="ECO:0000313" key="3">
    <source>
        <dbReference type="EMBL" id="KAA0147877.1"/>
    </source>
</evidence>
<feature type="compositionally biased region" description="Gly residues" evidence="1">
    <location>
        <begin position="212"/>
        <end position="223"/>
    </location>
</feature>
<proteinExistence type="predicted"/>
<feature type="compositionally biased region" description="Acidic residues" evidence="1">
    <location>
        <begin position="202"/>
        <end position="211"/>
    </location>
</feature>
<keyword evidence="4" id="KW-1185">Reference proteome</keyword>
<dbReference type="EMBL" id="VLTN01000060">
    <property type="protein sequence ID" value="KAA0147877.1"/>
    <property type="molecule type" value="Genomic_DNA"/>
</dbReference>
<gene>
    <name evidence="3" type="ORF">FNF29_07090</name>
</gene>
<dbReference type="InterPro" id="IPR008942">
    <property type="entry name" value="ENTH_VHS"/>
</dbReference>
<feature type="compositionally biased region" description="Low complexity" evidence="1">
    <location>
        <begin position="456"/>
        <end position="470"/>
    </location>
</feature>
<name>A0A5A8C5F1_CAFRO</name>
<feature type="region of interest" description="Disordered" evidence="1">
    <location>
        <begin position="342"/>
        <end position="470"/>
    </location>
</feature>
<comment type="caution">
    <text evidence="3">The sequence shown here is derived from an EMBL/GenBank/DDBJ whole genome shotgun (WGS) entry which is preliminary data.</text>
</comment>
<feature type="domain" description="CID" evidence="2">
    <location>
        <begin position="1"/>
        <end position="134"/>
    </location>
</feature>
<dbReference type="Pfam" id="PF04818">
    <property type="entry name" value="CID"/>
    <property type="match status" value="1"/>
</dbReference>
<dbReference type="SUPFAM" id="SSF48464">
    <property type="entry name" value="ENTH/VHS domain"/>
    <property type="match status" value="1"/>
</dbReference>
<feature type="compositionally biased region" description="Acidic residues" evidence="1">
    <location>
        <begin position="402"/>
        <end position="413"/>
    </location>
</feature>
<evidence type="ECO:0000256" key="1">
    <source>
        <dbReference type="SAM" id="MobiDB-lite"/>
    </source>
</evidence>
<feature type="region of interest" description="Disordered" evidence="1">
    <location>
        <begin position="136"/>
        <end position="256"/>
    </location>
</feature>
<feature type="compositionally biased region" description="Low complexity" evidence="1">
    <location>
        <begin position="434"/>
        <end position="446"/>
    </location>
</feature>
<sequence>MPFNAGAMRKRLEALDRSQESIHTMSTYVRLHKASFKETLGVWWEVFAQAAPDGRLALWYVLNDVLQRARKDHDDTPAGLAQEVMERAVAAVRDDAACAEIRPKVDRVLGIWRDRGTLGGAAAARLLAIARGDSEAASAAPPSPAGAGATSGGLSHSHGHGHGQASAGGGHNARSGRDEEEDIDHSDDEDAAAADAAADAALDLDPEDDLETGGGGGGGGGGFVIDSSEASGDATSGRSSRRKSRGGSGGWGLGPRHSPLLTLLAAYRGSQEVEDDEASRQAALAAVSLADAPDTKPPLVKAGLAAAERMEGSRVHLEAASREAGDALDKVRQLVVVRGGAEGDWVVTGRAGDESTSLEATRAELRGDNDDDAPPSKRARSGSSGSAEEGQEKEVGSPASVGDDDIAAADADADAGAAAAGSPVSAGSGGSADGEGAAEVYSPGSEGSPGPGADGAGAAAAGSAGAGSDAKQWRVRLTVEAAPPAGALLLETSAALASLRRLREALRDAADTQLAAAHRLLGTAADLEAGLARDRSNLDRATAAAEAAATTYLAVQAEVDRLGDAQAVLQDGAAPAAARRMPPVHPSRAARVPGQR</sequence>
<feature type="region of interest" description="Disordered" evidence="1">
    <location>
        <begin position="573"/>
        <end position="596"/>
    </location>
</feature>
<evidence type="ECO:0000259" key="2">
    <source>
        <dbReference type="PROSITE" id="PS51391"/>
    </source>
</evidence>
<feature type="compositionally biased region" description="Low complexity" evidence="1">
    <location>
        <begin position="414"/>
        <end position="426"/>
    </location>
</feature>
<feature type="compositionally biased region" description="Low complexity" evidence="1">
    <location>
        <begin position="136"/>
        <end position="156"/>
    </location>
</feature>
<organism evidence="3 4">
    <name type="scientific">Cafeteria roenbergensis</name>
    <name type="common">Marine flagellate</name>
    <dbReference type="NCBI Taxonomy" id="33653"/>
    <lineage>
        <taxon>Eukaryota</taxon>
        <taxon>Sar</taxon>
        <taxon>Stramenopiles</taxon>
        <taxon>Bigyra</taxon>
        <taxon>Opalozoa</taxon>
        <taxon>Bicosoecida</taxon>
        <taxon>Cafeteriaceae</taxon>
        <taxon>Cafeteria</taxon>
    </lineage>
</organism>
<dbReference type="Proteomes" id="UP000323011">
    <property type="component" value="Unassembled WGS sequence"/>
</dbReference>
<evidence type="ECO:0000313" key="4">
    <source>
        <dbReference type="Proteomes" id="UP000323011"/>
    </source>
</evidence>
<dbReference type="AlphaFoldDB" id="A0A5A8C5F1"/>
<accession>A0A5A8C5F1</accession>
<dbReference type="PROSITE" id="PS51391">
    <property type="entry name" value="CID"/>
    <property type="match status" value="1"/>
</dbReference>
<reference evidence="3 4" key="1">
    <citation type="submission" date="2019-07" db="EMBL/GenBank/DDBJ databases">
        <title>Genomes of Cafeteria roenbergensis.</title>
        <authorList>
            <person name="Fischer M.G."/>
            <person name="Hackl T."/>
            <person name="Roman M."/>
        </authorList>
    </citation>
    <scope>NUCLEOTIDE SEQUENCE [LARGE SCALE GENOMIC DNA]</scope>
    <source>
        <strain evidence="3 4">BVI</strain>
    </source>
</reference>
<dbReference type="InterPro" id="IPR006569">
    <property type="entry name" value="CID_dom"/>
</dbReference>